<reference evidence="1" key="1">
    <citation type="journal article" date="2020" name="ISME J.">
        <title>Gammaproteobacteria mediating utilization of methyl-, sulfur- and petroleum organic compounds in deep ocean hydrothermal plumes.</title>
        <authorList>
            <person name="Zhou Z."/>
            <person name="Liu Y."/>
            <person name="Pan J."/>
            <person name="Cron B.R."/>
            <person name="Toner B.M."/>
            <person name="Anantharaman K."/>
            <person name="Breier J.A."/>
            <person name="Dick G.J."/>
            <person name="Li M."/>
        </authorList>
    </citation>
    <scope>NUCLEOTIDE SEQUENCE</scope>
    <source>
        <strain evidence="1">SZUA-1534</strain>
    </source>
</reference>
<name>A0A832ZZ57_9EURY</name>
<accession>A0A832ZZ57</accession>
<protein>
    <submittedName>
        <fullName evidence="1">Uncharacterized protein</fullName>
    </submittedName>
</protein>
<proteinExistence type="predicted"/>
<dbReference type="Proteomes" id="UP000623215">
    <property type="component" value="Unassembled WGS sequence"/>
</dbReference>
<evidence type="ECO:0000313" key="1">
    <source>
        <dbReference type="EMBL" id="HIQ32821.1"/>
    </source>
</evidence>
<sequence>MRVVTLFLMVLFLIFPLSQGENITVALEPREVEVYVGETFKLDLVVKNVPEEGKCGGFEAE</sequence>
<organism evidence="1 2">
    <name type="scientific">Methanothermococcus okinawensis</name>
    <dbReference type="NCBI Taxonomy" id="155863"/>
    <lineage>
        <taxon>Archaea</taxon>
        <taxon>Methanobacteriati</taxon>
        <taxon>Methanobacteriota</taxon>
        <taxon>Methanomada group</taxon>
        <taxon>Methanococci</taxon>
        <taxon>Methanococcales</taxon>
        <taxon>Methanococcaceae</taxon>
        <taxon>Methanothermococcus</taxon>
    </lineage>
</organism>
<dbReference type="AlphaFoldDB" id="A0A832ZZ57"/>
<dbReference type="EMBL" id="DQVW01000096">
    <property type="protein sequence ID" value="HIQ32821.1"/>
    <property type="molecule type" value="Genomic_DNA"/>
</dbReference>
<feature type="non-terminal residue" evidence="1">
    <location>
        <position position="61"/>
    </location>
</feature>
<evidence type="ECO:0000313" key="2">
    <source>
        <dbReference type="Proteomes" id="UP000623215"/>
    </source>
</evidence>
<gene>
    <name evidence="1" type="ORF">EYH55_05020</name>
</gene>
<comment type="caution">
    <text evidence="1">The sequence shown here is derived from an EMBL/GenBank/DDBJ whole genome shotgun (WGS) entry which is preliminary data.</text>
</comment>